<dbReference type="InterPro" id="IPR018289">
    <property type="entry name" value="MULE_transposase_dom"/>
</dbReference>
<dbReference type="PaxDb" id="4081-Solyc01g018040.1.1"/>
<dbReference type="STRING" id="4081.A0A3Q7ECI1"/>
<keyword evidence="4" id="KW-1185">Reference proteome</keyword>
<feature type="domain" description="MULE transposase" evidence="2">
    <location>
        <begin position="152"/>
        <end position="188"/>
    </location>
</feature>
<dbReference type="PANTHER" id="PTHR47718:SF13">
    <property type="entry name" value="OS09G0290500 PROTEIN"/>
    <property type="match status" value="1"/>
</dbReference>
<dbReference type="Gramene" id="Solyc01g018040.1.1">
    <property type="protein sequence ID" value="Solyc01g018040.1.1.1"/>
    <property type="gene ID" value="Solyc01g018040.1"/>
</dbReference>
<keyword evidence="1" id="KW-1133">Transmembrane helix</keyword>
<keyword evidence="1" id="KW-0812">Transmembrane</keyword>
<keyword evidence="1" id="KW-0472">Membrane</keyword>
<dbReference type="AlphaFoldDB" id="A0A3Q7ECI1"/>
<feature type="transmembrane region" description="Helical" evidence="1">
    <location>
        <begin position="17"/>
        <end position="34"/>
    </location>
</feature>
<evidence type="ECO:0000313" key="3">
    <source>
        <dbReference type="EnsemblPlants" id="Solyc01g018040.1.1.1"/>
    </source>
</evidence>
<dbReference type="InParanoid" id="A0A3Q7ECI1"/>
<sequence length="188" mass="21763">MQSVVIYYQRKEKINRLFIGLLLSTIMNLHLQIVKKSYSQKGKKTDAQKYIIDFLDNSGVRPSKLASVLINQAGGVDRMNLTGQAIQNYLQTRRQKDLEKGDAQLMLQYFQRRQSENSGFFYAIQMDIDGRKANCFWVDARSRIAYKNFGEVVVFDQTYLTNKYKMPFVPFIGVNNHHQSVLFGCALL</sequence>
<evidence type="ECO:0000313" key="4">
    <source>
        <dbReference type="Proteomes" id="UP000004994"/>
    </source>
</evidence>
<evidence type="ECO:0000259" key="2">
    <source>
        <dbReference type="Pfam" id="PF10551"/>
    </source>
</evidence>
<protein>
    <recommendedName>
        <fullName evidence="2">MULE transposase domain-containing protein</fullName>
    </recommendedName>
</protein>
<name>A0A3Q7ECI1_SOLLC</name>
<dbReference type="Proteomes" id="UP000004994">
    <property type="component" value="Chromosome 1"/>
</dbReference>
<reference evidence="3" key="2">
    <citation type="submission" date="2019-01" db="UniProtKB">
        <authorList>
            <consortium name="EnsemblPlants"/>
        </authorList>
    </citation>
    <scope>IDENTIFICATION</scope>
    <source>
        <strain evidence="3">cv. Heinz 1706</strain>
    </source>
</reference>
<evidence type="ECO:0000256" key="1">
    <source>
        <dbReference type="SAM" id="Phobius"/>
    </source>
</evidence>
<dbReference type="Pfam" id="PF10551">
    <property type="entry name" value="MULE"/>
    <property type="match status" value="1"/>
</dbReference>
<dbReference type="PANTHER" id="PTHR47718">
    <property type="entry name" value="OS01G0519700 PROTEIN"/>
    <property type="match status" value="1"/>
</dbReference>
<organism evidence="3">
    <name type="scientific">Solanum lycopersicum</name>
    <name type="common">Tomato</name>
    <name type="synonym">Lycopersicon esculentum</name>
    <dbReference type="NCBI Taxonomy" id="4081"/>
    <lineage>
        <taxon>Eukaryota</taxon>
        <taxon>Viridiplantae</taxon>
        <taxon>Streptophyta</taxon>
        <taxon>Embryophyta</taxon>
        <taxon>Tracheophyta</taxon>
        <taxon>Spermatophyta</taxon>
        <taxon>Magnoliopsida</taxon>
        <taxon>eudicotyledons</taxon>
        <taxon>Gunneridae</taxon>
        <taxon>Pentapetalae</taxon>
        <taxon>asterids</taxon>
        <taxon>lamiids</taxon>
        <taxon>Solanales</taxon>
        <taxon>Solanaceae</taxon>
        <taxon>Solanoideae</taxon>
        <taxon>Solaneae</taxon>
        <taxon>Solanum</taxon>
        <taxon>Solanum subgen. Lycopersicon</taxon>
    </lineage>
</organism>
<proteinExistence type="predicted"/>
<accession>A0A3Q7ECI1</accession>
<reference evidence="3" key="1">
    <citation type="journal article" date="2012" name="Nature">
        <title>The tomato genome sequence provides insights into fleshy fruit evolution.</title>
        <authorList>
            <consortium name="Tomato Genome Consortium"/>
        </authorList>
    </citation>
    <scope>NUCLEOTIDE SEQUENCE [LARGE SCALE GENOMIC DNA]</scope>
    <source>
        <strain evidence="3">cv. Heinz 1706</strain>
    </source>
</reference>
<dbReference type="OMA" id="MICYLRE"/>
<dbReference type="EnsemblPlants" id="Solyc01g018040.1.1">
    <property type="protein sequence ID" value="Solyc01g018040.1.1.1"/>
    <property type="gene ID" value="Solyc01g018040.1"/>
</dbReference>